<evidence type="ECO:0000313" key="5">
    <source>
        <dbReference type="EMBL" id="CDZ77351.1"/>
    </source>
</evidence>
<accession>A0A078KWI4</accession>
<dbReference type="PANTHER" id="PTHR34142">
    <property type="entry name" value="ENDO-BETA-1,4-GLUCANASE A"/>
    <property type="match status" value="1"/>
</dbReference>
<comment type="similarity">
    <text evidence="3">Belongs to the glycosyl hydrolase 5 (cellulase A) family.</text>
</comment>
<keyword evidence="2 3" id="KW-0326">Glycosidase</keyword>
<feature type="domain" description="Glycoside hydrolase family 5" evidence="4">
    <location>
        <begin position="6"/>
        <end position="265"/>
    </location>
</feature>
<dbReference type="RefSeq" id="WP_043873903.1">
    <property type="nucleotide sequence ID" value="NZ_CCVW01000002.1"/>
</dbReference>
<dbReference type="EMBL" id="CCSB01000002">
    <property type="protein sequence ID" value="CDZ77351.1"/>
    <property type="molecule type" value="Genomic_DNA"/>
</dbReference>
<proteinExistence type="inferred from homology"/>
<dbReference type="GO" id="GO:0009251">
    <property type="term" value="P:glucan catabolic process"/>
    <property type="evidence" value="ECO:0007669"/>
    <property type="project" value="TreeGrafter"/>
</dbReference>
<dbReference type="AlphaFoldDB" id="A0A078KWI4"/>
<evidence type="ECO:0000313" key="6">
    <source>
        <dbReference type="Proteomes" id="UP000044071"/>
    </source>
</evidence>
<dbReference type="Proteomes" id="UP000044071">
    <property type="component" value="Unassembled WGS sequence"/>
</dbReference>
<evidence type="ECO:0000256" key="1">
    <source>
        <dbReference type="ARBA" id="ARBA00022801"/>
    </source>
</evidence>
<gene>
    <name evidence="5" type="primary">celA</name>
    <name evidence="5" type="ORF">BN59_01634</name>
</gene>
<dbReference type="SUPFAM" id="SSF51445">
    <property type="entry name" value="(Trans)glycosidases"/>
    <property type="match status" value="1"/>
</dbReference>
<organism evidence="5 6">
    <name type="scientific">Legionella massiliensis</name>
    <dbReference type="NCBI Taxonomy" id="1034943"/>
    <lineage>
        <taxon>Bacteria</taxon>
        <taxon>Pseudomonadati</taxon>
        <taxon>Pseudomonadota</taxon>
        <taxon>Gammaproteobacteria</taxon>
        <taxon>Legionellales</taxon>
        <taxon>Legionellaceae</taxon>
        <taxon>Legionella</taxon>
    </lineage>
</organism>
<dbReference type="OrthoDB" id="9800955at2"/>
<name>A0A078KWI4_9GAMM</name>
<dbReference type="InterPro" id="IPR017853">
    <property type="entry name" value="GH"/>
</dbReference>
<dbReference type="GO" id="GO:0004553">
    <property type="term" value="F:hydrolase activity, hydrolyzing O-glycosyl compounds"/>
    <property type="evidence" value="ECO:0007669"/>
    <property type="project" value="InterPro"/>
</dbReference>
<dbReference type="PANTHER" id="PTHR34142:SF1">
    <property type="entry name" value="GLYCOSIDE HYDROLASE FAMILY 5 DOMAIN-CONTAINING PROTEIN"/>
    <property type="match status" value="1"/>
</dbReference>
<sequence length="308" mass="34943">MGENIVDNDGTVIRLKGFARPSLEWDKQGQFLSEQDFANMKKWGANTIRVSLTQDLWFNSKAIDVKGSYKQIIDAIIYYATQNRMAVILDLHWTKEGAGQPKMANKDSLRFWTEVATKYKDFGTVLFELFNEPQGINKDEWLSGNSQFSGYQQLYEAVRDTGAKNICIINGLEWGFNLDFLSEADQYKYAIKGDNIVYGSHPYRRSYESIYSSLAGVINKYPMLFTEFGDNAPEDYPNSFASSYINTLLFLNQTNGSYTAWAWWVSPANPAFPTLIADWKNATAINGGVIVKDDMEKYPATSLPITTK</sequence>
<evidence type="ECO:0000256" key="3">
    <source>
        <dbReference type="RuleBase" id="RU361153"/>
    </source>
</evidence>
<dbReference type="eggNOG" id="COG2730">
    <property type="taxonomic scope" value="Bacteria"/>
</dbReference>
<dbReference type="STRING" id="1034943.BN59_01634"/>
<keyword evidence="1 3" id="KW-0378">Hydrolase</keyword>
<protein>
    <submittedName>
        <fullName evidence="5">Endoglucanase A</fullName>
    </submittedName>
</protein>
<dbReference type="Gene3D" id="3.20.20.80">
    <property type="entry name" value="Glycosidases"/>
    <property type="match status" value="1"/>
</dbReference>
<evidence type="ECO:0000256" key="2">
    <source>
        <dbReference type="ARBA" id="ARBA00023295"/>
    </source>
</evidence>
<evidence type="ECO:0000259" key="4">
    <source>
        <dbReference type="Pfam" id="PF00150"/>
    </source>
</evidence>
<keyword evidence="6" id="KW-1185">Reference proteome</keyword>
<dbReference type="InterPro" id="IPR001547">
    <property type="entry name" value="Glyco_hydro_5"/>
</dbReference>
<dbReference type="Pfam" id="PF00150">
    <property type="entry name" value="Cellulase"/>
    <property type="match status" value="1"/>
</dbReference>
<reference evidence="5 6" key="1">
    <citation type="submission" date="2014-06" db="EMBL/GenBank/DDBJ databases">
        <authorList>
            <person name="Urmite Genomes Urmite Genomes"/>
        </authorList>
    </citation>
    <scope>NUCLEOTIDE SEQUENCE [LARGE SCALE GENOMIC DNA]</scope>
</reference>